<name>A0AAD7E9F3_9AGAR</name>
<evidence type="ECO:0000313" key="2">
    <source>
        <dbReference type="EMBL" id="KAJ7304662.1"/>
    </source>
</evidence>
<evidence type="ECO:0000256" key="1">
    <source>
        <dbReference type="SAM" id="MobiDB-lite"/>
    </source>
</evidence>
<reference evidence="2" key="1">
    <citation type="submission" date="2023-03" db="EMBL/GenBank/DDBJ databases">
        <title>Massive genome expansion in bonnet fungi (Mycena s.s.) driven by repeated elements and novel gene families across ecological guilds.</title>
        <authorList>
            <consortium name="Lawrence Berkeley National Laboratory"/>
            <person name="Harder C.B."/>
            <person name="Miyauchi S."/>
            <person name="Viragh M."/>
            <person name="Kuo A."/>
            <person name="Thoen E."/>
            <person name="Andreopoulos B."/>
            <person name="Lu D."/>
            <person name="Skrede I."/>
            <person name="Drula E."/>
            <person name="Henrissat B."/>
            <person name="Morin E."/>
            <person name="Kohler A."/>
            <person name="Barry K."/>
            <person name="LaButti K."/>
            <person name="Morin E."/>
            <person name="Salamov A."/>
            <person name="Lipzen A."/>
            <person name="Mereny Z."/>
            <person name="Hegedus B."/>
            <person name="Baldrian P."/>
            <person name="Stursova M."/>
            <person name="Weitz H."/>
            <person name="Taylor A."/>
            <person name="Grigoriev I.V."/>
            <person name="Nagy L.G."/>
            <person name="Martin F."/>
            <person name="Kauserud H."/>
        </authorList>
    </citation>
    <scope>NUCLEOTIDE SEQUENCE</scope>
    <source>
        <strain evidence="2">CBHHK002</strain>
    </source>
</reference>
<gene>
    <name evidence="2" type="ORF">DFH08DRAFT_825419</name>
</gene>
<protein>
    <submittedName>
        <fullName evidence="2">Uncharacterized protein</fullName>
    </submittedName>
</protein>
<feature type="region of interest" description="Disordered" evidence="1">
    <location>
        <begin position="133"/>
        <end position="159"/>
    </location>
</feature>
<keyword evidence="3" id="KW-1185">Reference proteome</keyword>
<organism evidence="2 3">
    <name type="scientific">Mycena albidolilacea</name>
    <dbReference type="NCBI Taxonomy" id="1033008"/>
    <lineage>
        <taxon>Eukaryota</taxon>
        <taxon>Fungi</taxon>
        <taxon>Dikarya</taxon>
        <taxon>Basidiomycota</taxon>
        <taxon>Agaricomycotina</taxon>
        <taxon>Agaricomycetes</taxon>
        <taxon>Agaricomycetidae</taxon>
        <taxon>Agaricales</taxon>
        <taxon>Marasmiineae</taxon>
        <taxon>Mycenaceae</taxon>
        <taxon>Mycena</taxon>
    </lineage>
</organism>
<evidence type="ECO:0000313" key="3">
    <source>
        <dbReference type="Proteomes" id="UP001218218"/>
    </source>
</evidence>
<feature type="compositionally biased region" description="Basic and acidic residues" evidence="1">
    <location>
        <begin position="134"/>
        <end position="145"/>
    </location>
</feature>
<dbReference type="EMBL" id="JARIHO010000100">
    <property type="protein sequence ID" value="KAJ7304662.1"/>
    <property type="molecule type" value="Genomic_DNA"/>
</dbReference>
<dbReference type="Proteomes" id="UP001218218">
    <property type="component" value="Unassembled WGS sequence"/>
</dbReference>
<sequence>MQHFTVVRYGIRTVFLPLLRYTARTVTVPPYIRYRTGAWAQHEFCEPLNLNVDILEDLITGRVVRYLSNGLAALEAMFREISWPAGNSSALAGRMEGFKRTHTFDVPDFRPPTFRWDNPSIFVPTAAIPVQLKRKGDEDIEEEKKPAKRATTSKETKKN</sequence>
<proteinExistence type="predicted"/>
<comment type="caution">
    <text evidence="2">The sequence shown here is derived from an EMBL/GenBank/DDBJ whole genome shotgun (WGS) entry which is preliminary data.</text>
</comment>
<dbReference type="AlphaFoldDB" id="A0AAD7E9F3"/>
<accession>A0AAD7E9F3</accession>